<protein>
    <recommendedName>
        <fullName evidence="2">G-patch domain-containing protein</fullName>
    </recommendedName>
</protein>
<accession>A0A5B8MT25</accession>
<dbReference type="Pfam" id="PF01585">
    <property type="entry name" value="G-patch"/>
    <property type="match status" value="1"/>
</dbReference>
<dbReference type="PANTHER" id="PTHR20923:SF1">
    <property type="entry name" value="G PATCH DOMAIN AND ANKYRIN REPEAT-CONTAINING PROTEIN 1"/>
    <property type="match status" value="1"/>
</dbReference>
<dbReference type="PROSITE" id="PS50174">
    <property type="entry name" value="G_PATCH"/>
    <property type="match status" value="1"/>
</dbReference>
<feature type="region of interest" description="Disordered" evidence="1">
    <location>
        <begin position="33"/>
        <end position="79"/>
    </location>
</feature>
<dbReference type="InterPro" id="IPR039146">
    <property type="entry name" value="GPANK1"/>
</dbReference>
<evidence type="ECO:0000256" key="1">
    <source>
        <dbReference type="SAM" id="MobiDB-lite"/>
    </source>
</evidence>
<name>A0A5B8MT25_9CHLO</name>
<evidence type="ECO:0000313" key="4">
    <source>
        <dbReference type="Proteomes" id="UP000316726"/>
    </source>
</evidence>
<dbReference type="Proteomes" id="UP000316726">
    <property type="component" value="Chromosome 8"/>
</dbReference>
<dbReference type="OrthoDB" id="568286at2759"/>
<proteinExistence type="predicted"/>
<dbReference type="STRING" id="1764295.A0A5B8MT25"/>
<dbReference type="EMBL" id="CP031041">
    <property type="protein sequence ID" value="QDZ22580.1"/>
    <property type="molecule type" value="Genomic_DNA"/>
</dbReference>
<feature type="domain" description="G-patch" evidence="2">
    <location>
        <begin position="14"/>
        <end position="60"/>
    </location>
</feature>
<reference evidence="3 4" key="1">
    <citation type="submission" date="2018-07" db="EMBL/GenBank/DDBJ databases">
        <title>The complete nuclear genome of the prasinophyte Chloropicon primus (CCMP1205).</title>
        <authorList>
            <person name="Pombert J.-F."/>
            <person name="Otis C."/>
            <person name="Turmel M."/>
            <person name="Lemieux C."/>
        </authorList>
    </citation>
    <scope>NUCLEOTIDE SEQUENCE [LARGE SCALE GENOMIC DNA]</scope>
    <source>
        <strain evidence="3 4">CCMP1205</strain>
    </source>
</reference>
<dbReference type="GO" id="GO:0003676">
    <property type="term" value="F:nucleic acid binding"/>
    <property type="evidence" value="ECO:0007669"/>
    <property type="project" value="InterPro"/>
</dbReference>
<organism evidence="3 4">
    <name type="scientific">Chloropicon primus</name>
    <dbReference type="NCBI Taxonomy" id="1764295"/>
    <lineage>
        <taxon>Eukaryota</taxon>
        <taxon>Viridiplantae</taxon>
        <taxon>Chlorophyta</taxon>
        <taxon>Chloropicophyceae</taxon>
        <taxon>Chloropicales</taxon>
        <taxon>Chloropicaceae</taxon>
        <taxon>Chloropicon</taxon>
    </lineage>
</organism>
<dbReference type="PANTHER" id="PTHR20923">
    <property type="entry name" value="BAT4 PROTEIN-RELATED"/>
    <property type="match status" value="1"/>
</dbReference>
<evidence type="ECO:0000313" key="3">
    <source>
        <dbReference type="EMBL" id="QDZ22580.1"/>
    </source>
</evidence>
<dbReference type="AlphaFoldDB" id="A0A5B8MT25"/>
<feature type="compositionally biased region" description="Polar residues" evidence="1">
    <location>
        <begin position="127"/>
        <end position="137"/>
    </location>
</feature>
<feature type="region of interest" description="Disordered" evidence="1">
    <location>
        <begin position="110"/>
        <end position="137"/>
    </location>
</feature>
<sequence length="137" mass="15274">MKETKEGEEKRLGPSNIGYKLLKKAGWSDGEALGKNQDGIKSPVQPSLQKGRAGLGKVVKEVSRKKRKAAEPGDAACGDSKVVCAKRRREAEIEERRRKQQVVEMYREFREPDAGAEQFHPLKSKSRLSATNPLLDD</sequence>
<evidence type="ECO:0000259" key="2">
    <source>
        <dbReference type="PROSITE" id="PS50174"/>
    </source>
</evidence>
<dbReference type="InterPro" id="IPR000467">
    <property type="entry name" value="G_patch_dom"/>
</dbReference>
<gene>
    <name evidence="3" type="ORF">A3770_08p50980</name>
</gene>
<dbReference type="SMART" id="SM00443">
    <property type="entry name" value="G_patch"/>
    <property type="match status" value="1"/>
</dbReference>
<keyword evidence="4" id="KW-1185">Reference proteome</keyword>